<dbReference type="EMBL" id="CP045201">
    <property type="protein sequence ID" value="QOL82812.1"/>
    <property type="molecule type" value="Genomic_DNA"/>
</dbReference>
<proteinExistence type="predicted"/>
<organism evidence="2 3">
    <name type="scientific">Pseudooceanicola spongiae</name>
    <dbReference type="NCBI Taxonomy" id="2613965"/>
    <lineage>
        <taxon>Bacteria</taxon>
        <taxon>Pseudomonadati</taxon>
        <taxon>Pseudomonadota</taxon>
        <taxon>Alphaproteobacteria</taxon>
        <taxon>Rhodobacterales</taxon>
        <taxon>Paracoccaceae</taxon>
        <taxon>Pseudooceanicola</taxon>
    </lineage>
</organism>
<evidence type="ECO:0000313" key="2">
    <source>
        <dbReference type="EMBL" id="QOL82812.1"/>
    </source>
</evidence>
<protein>
    <recommendedName>
        <fullName evidence="4">Secreted protein</fullName>
    </recommendedName>
</protein>
<dbReference type="KEGG" id="pshq:F3W81_19465"/>
<keyword evidence="1" id="KW-0732">Signal</keyword>
<dbReference type="AlphaFoldDB" id="A0A7L9WSE7"/>
<dbReference type="Proteomes" id="UP000594118">
    <property type="component" value="Chromosome"/>
</dbReference>
<reference evidence="2 3" key="1">
    <citation type="submission" date="2019-10" db="EMBL/GenBank/DDBJ databases">
        <title>Pseudopuniceibacterium sp. HQ09 islated from Antarctica.</title>
        <authorList>
            <person name="Liao L."/>
            <person name="Su S."/>
            <person name="Chen B."/>
            <person name="Yu Y."/>
        </authorList>
    </citation>
    <scope>NUCLEOTIDE SEQUENCE [LARGE SCALE GENOMIC DNA]</scope>
    <source>
        <strain evidence="2 3">HQ09</strain>
    </source>
</reference>
<accession>A0A7L9WSE7</accession>
<evidence type="ECO:0008006" key="4">
    <source>
        <dbReference type="Google" id="ProtNLM"/>
    </source>
</evidence>
<feature type="signal peptide" evidence="1">
    <location>
        <begin position="1"/>
        <end position="27"/>
    </location>
</feature>
<sequence length="132" mass="14217">MLKRYLLTMFLALAGSMVAISPVAAMAMAGDMLCEQRAALQDKQDRQPLVATHADHMKADVESTSHAGHAKQDRTSDTQALVCCDHACLFEASTPSFDLVTAGSSSRAIHAWASDDLTELNHPNGLRRPPKA</sequence>
<evidence type="ECO:0000313" key="3">
    <source>
        <dbReference type="Proteomes" id="UP000594118"/>
    </source>
</evidence>
<gene>
    <name evidence="2" type="ORF">F3W81_19465</name>
</gene>
<feature type="chain" id="PRO_5033014670" description="Secreted protein" evidence="1">
    <location>
        <begin position="28"/>
        <end position="132"/>
    </location>
</feature>
<keyword evidence="3" id="KW-1185">Reference proteome</keyword>
<evidence type="ECO:0000256" key="1">
    <source>
        <dbReference type="SAM" id="SignalP"/>
    </source>
</evidence>
<name>A0A7L9WSE7_9RHOB</name>
<dbReference type="RefSeq" id="WP_193081158.1">
    <property type="nucleotide sequence ID" value="NZ_CP045201.1"/>
</dbReference>